<accession>A0ACC2AGR7</accession>
<dbReference type="EMBL" id="CM055113">
    <property type="protein sequence ID" value="KAJ7516272.1"/>
    <property type="molecule type" value="Genomic_DNA"/>
</dbReference>
<keyword evidence="2" id="KW-1185">Reference proteome</keyword>
<dbReference type="Proteomes" id="UP001162992">
    <property type="component" value="Chromosome 22"/>
</dbReference>
<evidence type="ECO:0000313" key="1">
    <source>
        <dbReference type="EMBL" id="KAJ7516272.1"/>
    </source>
</evidence>
<evidence type="ECO:0000313" key="2">
    <source>
        <dbReference type="Proteomes" id="UP001162992"/>
    </source>
</evidence>
<reference evidence="2" key="1">
    <citation type="journal article" date="2024" name="Proc. Natl. Acad. Sci. U.S.A.">
        <title>Extraordinary preservation of gene collinearity over three hundred million years revealed in homosporous lycophytes.</title>
        <authorList>
            <person name="Li C."/>
            <person name="Wickell D."/>
            <person name="Kuo L.Y."/>
            <person name="Chen X."/>
            <person name="Nie B."/>
            <person name="Liao X."/>
            <person name="Peng D."/>
            <person name="Ji J."/>
            <person name="Jenkins J."/>
            <person name="Williams M."/>
            <person name="Shu S."/>
            <person name="Plott C."/>
            <person name="Barry K."/>
            <person name="Rajasekar S."/>
            <person name="Grimwood J."/>
            <person name="Han X."/>
            <person name="Sun S."/>
            <person name="Hou Z."/>
            <person name="He W."/>
            <person name="Dai G."/>
            <person name="Sun C."/>
            <person name="Schmutz J."/>
            <person name="Leebens-Mack J.H."/>
            <person name="Li F.W."/>
            <person name="Wang L."/>
        </authorList>
    </citation>
    <scope>NUCLEOTIDE SEQUENCE [LARGE SCALE GENOMIC DNA]</scope>
    <source>
        <strain evidence="2">cv. PW_Plant_1</strain>
    </source>
</reference>
<organism evidence="1 2">
    <name type="scientific">Diphasiastrum complanatum</name>
    <name type="common">Issler's clubmoss</name>
    <name type="synonym">Lycopodium complanatum</name>
    <dbReference type="NCBI Taxonomy" id="34168"/>
    <lineage>
        <taxon>Eukaryota</taxon>
        <taxon>Viridiplantae</taxon>
        <taxon>Streptophyta</taxon>
        <taxon>Embryophyta</taxon>
        <taxon>Tracheophyta</taxon>
        <taxon>Lycopodiopsida</taxon>
        <taxon>Lycopodiales</taxon>
        <taxon>Lycopodiaceae</taxon>
        <taxon>Lycopodioideae</taxon>
        <taxon>Diphasiastrum</taxon>
    </lineage>
</organism>
<comment type="caution">
    <text evidence="1">The sequence shown here is derived from an EMBL/GenBank/DDBJ whole genome shotgun (WGS) entry which is preliminary data.</text>
</comment>
<sequence>MSHKTPMKIGCNRIFERFGCKGIQKKCPIVLRHGCPKGVSRLPWIFVAHGMDHMTSTPIKIDCNRISERIGHWGIQKKCPILLRHGCPKKISPFSWIFVTHGMDHMAFKFVKN</sequence>
<protein>
    <submittedName>
        <fullName evidence="1">Uncharacterized protein</fullName>
    </submittedName>
</protein>
<gene>
    <name evidence="1" type="ORF">O6H91_22G051000</name>
</gene>
<name>A0ACC2AGR7_DIPCM</name>
<proteinExistence type="predicted"/>